<dbReference type="GO" id="GO:0033214">
    <property type="term" value="P:siderophore-iron import into cell"/>
    <property type="evidence" value="ECO:0007669"/>
    <property type="project" value="TreeGrafter"/>
</dbReference>
<evidence type="ECO:0000256" key="3">
    <source>
        <dbReference type="ARBA" id="ARBA00022448"/>
    </source>
</evidence>
<dbReference type="GO" id="GO:0005886">
    <property type="term" value="C:plasma membrane"/>
    <property type="evidence" value="ECO:0007669"/>
    <property type="project" value="UniProtKB-SubCell"/>
</dbReference>
<dbReference type="InterPro" id="IPR000522">
    <property type="entry name" value="ABC_transptr_permease_BtuC"/>
</dbReference>
<keyword evidence="5 8" id="KW-0812">Transmembrane</keyword>
<dbReference type="PANTHER" id="PTHR30472">
    <property type="entry name" value="FERRIC ENTEROBACTIN TRANSPORT SYSTEM PERMEASE PROTEIN"/>
    <property type="match status" value="1"/>
</dbReference>
<feature type="transmembrane region" description="Helical" evidence="8">
    <location>
        <begin position="255"/>
        <end position="283"/>
    </location>
</feature>
<feature type="transmembrane region" description="Helical" evidence="8">
    <location>
        <begin position="72"/>
        <end position="92"/>
    </location>
</feature>
<evidence type="ECO:0000256" key="2">
    <source>
        <dbReference type="ARBA" id="ARBA00007935"/>
    </source>
</evidence>
<evidence type="ECO:0000256" key="4">
    <source>
        <dbReference type="ARBA" id="ARBA00022475"/>
    </source>
</evidence>
<comment type="caution">
    <text evidence="9">The sequence shown here is derived from an EMBL/GenBank/DDBJ whole genome shotgun (WGS) entry which is preliminary data.</text>
</comment>
<dbReference type="Gene3D" id="1.10.3470.10">
    <property type="entry name" value="ABC transporter involved in vitamin B12 uptake, BtuC"/>
    <property type="match status" value="1"/>
</dbReference>
<dbReference type="CDD" id="cd06550">
    <property type="entry name" value="TM_ABC_iron-siderophores_like"/>
    <property type="match status" value="1"/>
</dbReference>
<dbReference type="GO" id="GO:0022857">
    <property type="term" value="F:transmembrane transporter activity"/>
    <property type="evidence" value="ECO:0007669"/>
    <property type="project" value="InterPro"/>
</dbReference>
<keyword evidence="4" id="KW-1003">Cell membrane</keyword>
<dbReference type="PANTHER" id="PTHR30472:SF25">
    <property type="entry name" value="ABC TRANSPORTER PERMEASE PROTEIN MJ0876-RELATED"/>
    <property type="match status" value="1"/>
</dbReference>
<evidence type="ECO:0000256" key="1">
    <source>
        <dbReference type="ARBA" id="ARBA00004651"/>
    </source>
</evidence>
<protein>
    <submittedName>
        <fullName evidence="9">Iron ABC transporter permease</fullName>
    </submittedName>
</protein>
<feature type="transmembrane region" description="Helical" evidence="8">
    <location>
        <begin position="295"/>
        <end position="314"/>
    </location>
</feature>
<evidence type="ECO:0000256" key="7">
    <source>
        <dbReference type="ARBA" id="ARBA00023136"/>
    </source>
</evidence>
<organism evidence="9">
    <name type="scientific">Desulfacinum infernum</name>
    <dbReference type="NCBI Taxonomy" id="35837"/>
    <lineage>
        <taxon>Bacteria</taxon>
        <taxon>Pseudomonadati</taxon>
        <taxon>Thermodesulfobacteriota</taxon>
        <taxon>Syntrophobacteria</taxon>
        <taxon>Syntrophobacterales</taxon>
        <taxon>Syntrophobacteraceae</taxon>
        <taxon>Desulfacinum</taxon>
    </lineage>
</organism>
<proteinExistence type="inferred from homology"/>
<comment type="similarity">
    <text evidence="2">Belongs to the binding-protein-dependent transport system permease family. FecCD subfamily.</text>
</comment>
<name>A0A832A0Y2_9BACT</name>
<keyword evidence="7 8" id="KW-0472">Membrane</keyword>
<feature type="transmembrane region" description="Helical" evidence="8">
    <location>
        <begin position="326"/>
        <end position="343"/>
    </location>
</feature>
<feature type="transmembrane region" description="Helical" evidence="8">
    <location>
        <begin position="206"/>
        <end position="225"/>
    </location>
</feature>
<gene>
    <name evidence="9" type="ORF">ENS06_14585</name>
</gene>
<feature type="transmembrane region" description="Helical" evidence="8">
    <location>
        <begin position="165"/>
        <end position="186"/>
    </location>
</feature>
<dbReference type="Pfam" id="PF01032">
    <property type="entry name" value="FecCD"/>
    <property type="match status" value="1"/>
</dbReference>
<dbReference type="AlphaFoldDB" id="A0A832A0Y2"/>
<evidence type="ECO:0000256" key="8">
    <source>
        <dbReference type="SAM" id="Phobius"/>
    </source>
</evidence>
<evidence type="ECO:0000256" key="5">
    <source>
        <dbReference type="ARBA" id="ARBA00022692"/>
    </source>
</evidence>
<evidence type="ECO:0000313" key="9">
    <source>
        <dbReference type="EMBL" id="HFK98537.1"/>
    </source>
</evidence>
<accession>A0A832A0Y2</accession>
<dbReference type="InterPro" id="IPR037294">
    <property type="entry name" value="ABC_BtuC-like"/>
</dbReference>
<dbReference type="FunFam" id="1.10.3470.10:FF:000001">
    <property type="entry name" value="Vitamin B12 ABC transporter permease BtuC"/>
    <property type="match status" value="1"/>
</dbReference>
<keyword evidence="3" id="KW-0813">Transport</keyword>
<sequence length="351" mass="37285">MRRARRFKARLFWTVAFLLLPALSLYCITLGPFPVEAETLRRVLVSALHPLTAAPADTDAATAHYIVLHLRFARVVLALVVGAALALSGTVYQGILLNPLADPFTLGVSTGAAFGASTAILFGWTSWKLAGMGMLPVMAFLGALGALGLVLLLGRLQGRIHPTTLVLGGIIISTFLSAWISLLKSLHEESLSAIVFWIMGSLSGRSWQHVLAILPYMLVGSWVIFSYAREMDLLALGDTAAFQSGVPTDRVRRRLLAAASLVAAAAVAVSGVVGFIGLVVPHVARLCLGPAHRQLLPAAMILGALLTLVSDTLARTILADGREIPLGVVTAILGAPFFAYLLIRKKKAVML</sequence>
<keyword evidence="6 8" id="KW-1133">Transmembrane helix</keyword>
<comment type="subcellular location">
    <subcellularLocation>
        <location evidence="1">Cell membrane</location>
        <topology evidence="1">Multi-pass membrane protein</topology>
    </subcellularLocation>
</comment>
<dbReference type="SUPFAM" id="SSF81345">
    <property type="entry name" value="ABC transporter involved in vitamin B12 uptake, BtuC"/>
    <property type="match status" value="1"/>
</dbReference>
<reference evidence="9" key="1">
    <citation type="journal article" date="2020" name="mSystems">
        <title>Genome- and Community-Level Interaction Insights into Carbon Utilization and Element Cycling Functions of Hydrothermarchaeota in Hydrothermal Sediment.</title>
        <authorList>
            <person name="Zhou Z."/>
            <person name="Liu Y."/>
            <person name="Xu W."/>
            <person name="Pan J."/>
            <person name="Luo Z.H."/>
            <person name="Li M."/>
        </authorList>
    </citation>
    <scope>NUCLEOTIDE SEQUENCE [LARGE SCALE GENOMIC DNA]</scope>
    <source>
        <strain evidence="9">SpSt-456</strain>
    </source>
</reference>
<feature type="transmembrane region" description="Helical" evidence="8">
    <location>
        <begin position="133"/>
        <end position="153"/>
    </location>
</feature>
<dbReference type="EMBL" id="DSTK01000040">
    <property type="protein sequence ID" value="HFK98537.1"/>
    <property type="molecule type" value="Genomic_DNA"/>
</dbReference>
<feature type="transmembrane region" description="Helical" evidence="8">
    <location>
        <begin position="104"/>
        <end position="127"/>
    </location>
</feature>
<evidence type="ECO:0000256" key="6">
    <source>
        <dbReference type="ARBA" id="ARBA00022989"/>
    </source>
</evidence>